<reference evidence="2" key="1">
    <citation type="journal article" date="2006" name="PLoS Biol.">
        <title>Macronuclear genome sequence of the ciliate Tetrahymena thermophila, a model eukaryote.</title>
        <authorList>
            <person name="Eisen J.A."/>
            <person name="Coyne R.S."/>
            <person name="Wu M."/>
            <person name="Wu D."/>
            <person name="Thiagarajan M."/>
            <person name="Wortman J.R."/>
            <person name="Badger J.H."/>
            <person name="Ren Q."/>
            <person name="Amedeo P."/>
            <person name="Jones K.M."/>
            <person name="Tallon L.J."/>
            <person name="Delcher A.L."/>
            <person name="Salzberg S.L."/>
            <person name="Silva J.C."/>
            <person name="Haas B.J."/>
            <person name="Majoros W.H."/>
            <person name="Farzad M."/>
            <person name="Carlton J.M."/>
            <person name="Smith R.K. Jr."/>
            <person name="Garg J."/>
            <person name="Pearlman R.E."/>
            <person name="Karrer K.M."/>
            <person name="Sun L."/>
            <person name="Manning G."/>
            <person name="Elde N.C."/>
            <person name="Turkewitz A.P."/>
            <person name="Asai D.J."/>
            <person name="Wilkes D.E."/>
            <person name="Wang Y."/>
            <person name="Cai H."/>
            <person name="Collins K."/>
            <person name="Stewart B.A."/>
            <person name="Lee S.R."/>
            <person name="Wilamowska K."/>
            <person name="Weinberg Z."/>
            <person name="Ruzzo W.L."/>
            <person name="Wloga D."/>
            <person name="Gaertig J."/>
            <person name="Frankel J."/>
            <person name="Tsao C.-C."/>
            <person name="Gorovsky M.A."/>
            <person name="Keeling P.J."/>
            <person name="Waller R.F."/>
            <person name="Patron N.J."/>
            <person name="Cherry J.M."/>
            <person name="Stover N.A."/>
            <person name="Krieger C.J."/>
            <person name="del Toro C."/>
            <person name="Ryder H.F."/>
            <person name="Williamson S.C."/>
            <person name="Barbeau R.A."/>
            <person name="Hamilton E.P."/>
            <person name="Orias E."/>
        </authorList>
    </citation>
    <scope>NUCLEOTIDE SEQUENCE [LARGE SCALE GENOMIC DNA]</scope>
    <source>
        <strain evidence="2">SB210</strain>
    </source>
</reference>
<dbReference type="InterPro" id="IPR028008">
    <property type="entry name" value="DUF4441"/>
</dbReference>
<dbReference type="Proteomes" id="UP000009168">
    <property type="component" value="Unassembled WGS sequence"/>
</dbReference>
<dbReference type="RefSeq" id="XP_001030508.1">
    <property type="nucleotide sequence ID" value="XM_001030508.1"/>
</dbReference>
<name>Q22C17_TETTS</name>
<proteinExistence type="predicted"/>
<dbReference type="GeneID" id="7845402"/>
<dbReference type="Pfam" id="PF14536">
    <property type="entry name" value="DUF4441"/>
    <property type="match status" value="1"/>
</dbReference>
<gene>
    <name evidence="1" type="ORF">TTHERM_01080530</name>
</gene>
<dbReference type="EMBL" id="GG662470">
    <property type="protein sequence ID" value="EAR82845.1"/>
    <property type="molecule type" value="Genomic_DNA"/>
</dbReference>
<accession>Q22C17</accession>
<evidence type="ECO:0000313" key="2">
    <source>
        <dbReference type="Proteomes" id="UP000009168"/>
    </source>
</evidence>
<keyword evidence="2" id="KW-1185">Reference proteome</keyword>
<protein>
    <submittedName>
        <fullName evidence="1">Uncharacterized protein</fullName>
    </submittedName>
</protein>
<evidence type="ECO:0000313" key="1">
    <source>
        <dbReference type="EMBL" id="EAR82845.1"/>
    </source>
</evidence>
<sequence>MQSNIQNCQLTYRLYSGDQQQSQQQQQPILENEVKYFDAETGIQENQVEENNYQLFLNQNNLQEEIYYNNQNEIIYQQPQQQYQIQFENQQIVPNMINSHSQKQINYSNKQDLISTCEDSSCYDETKTQIKSCTSIQNSYEVYSQTCISMQQVCTSSGQSQNAFYPNKNKKENSVKINSLNYIEESFCDNQLQQIPQLEQMNFSSQTPTSLCSPQSFQSQTPIAAQPRIYSFNNISNSQKNQIGNALSDAESENRRIIQTYQKISKININKNIIKAFKKFMLEKDNSDILSSFGITQDSKNSYKQMKIFFDSLNHNNHSVTKIIDHPLYGGAFEFFLTFYAESWLKSSRVQDKQAHFIAIDFFKLCCTENKVKLSNFKYYSKRKTETNINNGHCLMNKMEEDNQNKQEQLQDSQNNQINYEDFNNHIYTEQISCSNL</sequence>
<dbReference type="HOGENOM" id="CLU_627769_0_0_1"/>
<dbReference type="InParanoid" id="Q22C17"/>
<organism evidence="1 2">
    <name type="scientific">Tetrahymena thermophila (strain SB210)</name>
    <dbReference type="NCBI Taxonomy" id="312017"/>
    <lineage>
        <taxon>Eukaryota</taxon>
        <taxon>Sar</taxon>
        <taxon>Alveolata</taxon>
        <taxon>Ciliophora</taxon>
        <taxon>Intramacronucleata</taxon>
        <taxon>Oligohymenophorea</taxon>
        <taxon>Hymenostomatida</taxon>
        <taxon>Tetrahymenina</taxon>
        <taxon>Tetrahymenidae</taxon>
        <taxon>Tetrahymena</taxon>
    </lineage>
</organism>
<dbReference type="AlphaFoldDB" id="Q22C17"/>
<dbReference type="KEGG" id="tet:TTHERM_01080530"/>